<keyword evidence="1" id="KW-1133">Transmembrane helix</keyword>
<keyword evidence="3" id="KW-1185">Reference proteome</keyword>
<dbReference type="PANTHER" id="PTHR15503:SF45">
    <property type="entry name" value="RNA-DIRECTED DNA POLYMERASE HOMOLOG"/>
    <property type="match status" value="1"/>
</dbReference>
<dbReference type="Pfam" id="PF08284">
    <property type="entry name" value="RVP_2"/>
    <property type="match status" value="1"/>
</dbReference>
<dbReference type="EMBL" id="JAIVGD010000002">
    <property type="protein sequence ID" value="KAH0778667.1"/>
    <property type="molecule type" value="Genomic_DNA"/>
</dbReference>
<reference evidence="2 3" key="1">
    <citation type="journal article" date="2021" name="bioRxiv">
        <title>Chromosome-scale and haplotype-resolved genome assembly of a tetraploid potato cultivar.</title>
        <authorList>
            <person name="Sun H."/>
            <person name="Jiao W.-B."/>
            <person name="Krause K."/>
            <person name="Campoy J.A."/>
            <person name="Goel M."/>
            <person name="Folz-Donahue K."/>
            <person name="Kukat C."/>
            <person name="Huettel B."/>
            <person name="Schneeberger K."/>
        </authorList>
    </citation>
    <scope>NUCLEOTIDE SEQUENCE [LARGE SCALE GENOMIC DNA]</scope>
    <source>
        <strain evidence="2">SolTubOtavaFocal</strain>
        <tissue evidence="2">Leaves</tissue>
    </source>
</reference>
<dbReference type="Gene3D" id="3.10.10.10">
    <property type="entry name" value="HIV Type 1 Reverse Transcriptase, subunit A, domain 1"/>
    <property type="match status" value="1"/>
</dbReference>
<protein>
    <recommendedName>
        <fullName evidence="4">Retrotransposon protein</fullName>
    </recommendedName>
</protein>
<organism evidence="2 3">
    <name type="scientific">Solanum tuberosum</name>
    <name type="common">Potato</name>
    <dbReference type="NCBI Taxonomy" id="4113"/>
    <lineage>
        <taxon>Eukaryota</taxon>
        <taxon>Viridiplantae</taxon>
        <taxon>Streptophyta</taxon>
        <taxon>Embryophyta</taxon>
        <taxon>Tracheophyta</taxon>
        <taxon>Spermatophyta</taxon>
        <taxon>Magnoliopsida</taxon>
        <taxon>eudicotyledons</taxon>
        <taxon>Gunneridae</taxon>
        <taxon>Pentapetalae</taxon>
        <taxon>asterids</taxon>
        <taxon>lamiids</taxon>
        <taxon>Solanales</taxon>
        <taxon>Solanaceae</taxon>
        <taxon>Solanoideae</taxon>
        <taxon>Solaneae</taxon>
        <taxon>Solanum</taxon>
    </lineage>
</organism>
<name>A0ABQ7WFL4_SOLTU</name>
<gene>
    <name evidence="2" type="ORF">KY290_005094</name>
</gene>
<comment type="caution">
    <text evidence="2">The sequence shown here is derived from an EMBL/GenBank/DDBJ whole genome shotgun (WGS) entry which is preliminary data.</text>
</comment>
<evidence type="ECO:0008006" key="4">
    <source>
        <dbReference type="Google" id="ProtNLM"/>
    </source>
</evidence>
<dbReference type="PANTHER" id="PTHR15503">
    <property type="entry name" value="LDOC1 RELATED"/>
    <property type="match status" value="1"/>
</dbReference>
<dbReference type="InterPro" id="IPR043502">
    <property type="entry name" value="DNA/RNA_pol_sf"/>
</dbReference>
<dbReference type="SUPFAM" id="SSF56672">
    <property type="entry name" value="DNA/RNA polymerases"/>
    <property type="match status" value="1"/>
</dbReference>
<keyword evidence="1" id="KW-0812">Transmembrane</keyword>
<accession>A0ABQ7WFL4</accession>
<proteinExistence type="predicted"/>
<feature type="transmembrane region" description="Helical" evidence="1">
    <location>
        <begin position="171"/>
        <end position="193"/>
    </location>
</feature>
<evidence type="ECO:0000313" key="2">
    <source>
        <dbReference type="EMBL" id="KAH0778667.1"/>
    </source>
</evidence>
<sequence length="285" mass="32694">MVDFDIILRMDWLHSCYASVDCRTRIVRFQFPSDPVLEWKGSSLMHIGRFISYLKARKMIFKGYIYHLVWVKDSNCETPTLDYVLLVNEFPEVFPEDIPRVPPEREIDFGIDILPDTQPISISPYRMSLAELKKLKEQLKELLDNSFIKPSISLWGARVLFVKNKMVFSEFALAILQSIAFLGHVVSIEGILVNSQKIDVRRWLEFLKHYDTKVLYHPGKANVVADALRKLFMGTVAHVEEEKNELEKDVHQLACLGVCLTDTSNGYVIIQNGSGSSLVAEVKEK</sequence>
<evidence type="ECO:0000313" key="3">
    <source>
        <dbReference type="Proteomes" id="UP000826656"/>
    </source>
</evidence>
<dbReference type="Proteomes" id="UP000826656">
    <property type="component" value="Unassembled WGS sequence"/>
</dbReference>
<evidence type="ECO:0000256" key="1">
    <source>
        <dbReference type="SAM" id="Phobius"/>
    </source>
</evidence>
<dbReference type="InterPro" id="IPR032567">
    <property type="entry name" value="RTL1-rel"/>
</dbReference>
<keyword evidence="1" id="KW-0472">Membrane</keyword>